<sequence length="207" mass="22776">MTMPNHFPTLLFPTLIPNLVTLIIMMLNLMITIPNTLALIIGDYLHQLPSDHSSNQSDVSDTQSDASGALDNYSNADSEAASADFPEFEFELDEDHPGPLNWDFFYANQHLFYTHQSSNGSSDNVSDAPSFSASNIFGPDGKLLESERERRRRLQLCFYCGGDHFRANCEQLRAKERHADVSAAVSDGSTGSHGSVGSDNGSEYSAY</sequence>
<accession>A0A6A4HRV3</accession>
<name>A0A6A4HRV3_9AGAR</name>
<keyword evidence="3" id="KW-1185">Reference proteome</keyword>
<feature type="compositionally biased region" description="Polar residues" evidence="1">
    <location>
        <begin position="187"/>
        <end position="207"/>
    </location>
</feature>
<reference evidence="2" key="1">
    <citation type="journal article" date="2019" name="Environ. Microbiol.">
        <title>Fungal ecological strategies reflected in gene transcription - a case study of two litter decomposers.</title>
        <authorList>
            <person name="Barbi F."/>
            <person name="Kohler A."/>
            <person name="Barry K."/>
            <person name="Baskaran P."/>
            <person name="Daum C."/>
            <person name="Fauchery L."/>
            <person name="Ihrmark K."/>
            <person name="Kuo A."/>
            <person name="LaButti K."/>
            <person name="Lipzen A."/>
            <person name="Morin E."/>
            <person name="Grigoriev I.V."/>
            <person name="Henrissat B."/>
            <person name="Lindahl B."/>
            <person name="Martin F."/>
        </authorList>
    </citation>
    <scope>NUCLEOTIDE SEQUENCE</scope>
    <source>
        <strain evidence="2">JB14</strain>
    </source>
</reference>
<evidence type="ECO:0000313" key="3">
    <source>
        <dbReference type="Proteomes" id="UP000799118"/>
    </source>
</evidence>
<dbReference type="EMBL" id="ML769456">
    <property type="protein sequence ID" value="KAE9400480.1"/>
    <property type="molecule type" value="Genomic_DNA"/>
</dbReference>
<dbReference type="AlphaFoldDB" id="A0A6A4HRV3"/>
<evidence type="ECO:0000313" key="2">
    <source>
        <dbReference type="EMBL" id="KAE9400480.1"/>
    </source>
</evidence>
<dbReference type="Proteomes" id="UP000799118">
    <property type="component" value="Unassembled WGS sequence"/>
</dbReference>
<feature type="region of interest" description="Disordered" evidence="1">
    <location>
        <begin position="51"/>
        <end position="73"/>
    </location>
</feature>
<organism evidence="2 3">
    <name type="scientific">Gymnopus androsaceus JB14</name>
    <dbReference type="NCBI Taxonomy" id="1447944"/>
    <lineage>
        <taxon>Eukaryota</taxon>
        <taxon>Fungi</taxon>
        <taxon>Dikarya</taxon>
        <taxon>Basidiomycota</taxon>
        <taxon>Agaricomycotina</taxon>
        <taxon>Agaricomycetes</taxon>
        <taxon>Agaricomycetidae</taxon>
        <taxon>Agaricales</taxon>
        <taxon>Marasmiineae</taxon>
        <taxon>Omphalotaceae</taxon>
        <taxon>Gymnopus</taxon>
    </lineage>
</organism>
<protein>
    <submittedName>
        <fullName evidence="2">Uncharacterized protein</fullName>
    </submittedName>
</protein>
<dbReference type="OrthoDB" id="3067159at2759"/>
<evidence type="ECO:0000256" key="1">
    <source>
        <dbReference type="SAM" id="MobiDB-lite"/>
    </source>
</evidence>
<gene>
    <name evidence="2" type="ORF">BT96DRAFT_647063</name>
</gene>
<feature type="region of interest" description="Disordered" evidence="1">
    <location>
        <begin position="183"/>
        <end position="207"/>
    </location>
</feature>
<proteinExistence type="predicted"/>